<evidence type="ECO:0000256" key="1">
    <source>
        <dbReference type="SAM" id="MobiDB-lite"/>
    </source>
</evidence>
<evidence type="ECO:0000313" key="3">
    <source>
        <dbReference type="WBParaSite" id="SPAL_0001103650.1"/>
    </source>
</evidence>
<organism evidence="2 3">
    <name type="scientific">Strongyloides papillosus</name>
    <name type="common">Intestinal threadworm</name>
    <dbReference type="NCBI Taxonomy" id="174720"/>
    <lineage>
        <taxon>Eukaryota</taxon>
        <taxon>Metazoa</taxon>
        <taxon>Ecdysozoa</taxon>
        <taxon>Nematoda</taxon>
        <taxon>Chromadorea</taxon>
        <taxon>Rhabditida</taxon>
        <taxon>Tylenchina</taxon>
        <taxon>Panagrolaimomorpha</taxon>
        <taxon>Strongyloidoidea</taxon>
        <taxon>Strongyloididae</taxon>
        <taxon>Strongyloides</taxon>
    </lineage>
</organism>
<dbReference type="AlphaFoldDB" id="A0A0N5BZ41"/>
<evidence type="ECO:0000313" key="2">
    <source>
        <dbReference type="Proteomes" id="UP000046392"/>
    </source>
</evidence>
<proteinExistence type="predicted"/>
<protein>
    <submittedName>
        <fullName evidence="3">Uncharacterized protein</fullName>
    </submittedName>
</protein>
<dbReference type="Proteomes" id="UP000046392">
    <property type="component" value="Unplaced"/>
</dbReference>
<reference evidence="3" key="1">
    <citation type="submission" date="2017-02" db="UniProtKB">
        <authorList>
            <consortium name="WormBaseParasite"/>
        </authorList>
    </citation>
    <scope>IDENTIFICATION</scope>
</reference>
<keyword evidence="2" id="KW-1185">Reference proteome</keyword>
<feature type="region of interest" description="Disordered" evidence="1">
    <location>
        <begin position="53"/>
        <end position="81"/>
    </location>
</feature>
<sequence length="143" mass="16152">MEKYCRIHCQFLLKDQNTTPPPCPTTPPCPAPSPFNFFPQELAVELLAIPGIPTTTPTTTTNPPTTTTNPPTTTSTRKPTTTTSSTCVIMEYVLITFEFYPQPLRDGILVFWMFQSRKKMCCLVPQKRVFLFLLMGIVKNSME</sequence>
<name>A0A0N5BZ41_STREA</name>
<dbReference type="WBParaSite" id="SPAL_0001103650.1">
    <property type="protein sequence ID" value="SPAL_0001103650.1"/>
    <property type="gene ID" value="SPAL_0001103650"/>
</dbReference>
<accession>A0A0N5BZ41</accession>